<evidence type="ECO:0000256" key="1">
    <source>
        <dbReference type="ARBA" id="ARBA00007274"/>
    </source>
</evidence>
<dbReference type="RefSeq" id="WP_379815527.1">
    <property type="nucleotide sequence ID" value="NZ_JBHUDZ010000016.1"/>
</dbReference>
<keyword evidence="2" id="KW-0808">Transferase</keyword>
<organism evidence="5 6">
    <name type="scientific">Flavobacterium artemisiae</name>
    <dbReference type="NCBI Taxonomy" id="2126556"/>
    <lineage>
        <taxon>Bacteria</taxon>
        <taxon>Pseudomonadati</taxon>
        <taxon>Bacteroidota</taxon>
        <taxon>Flavobacteriia</taxon>
        <taxon>Flavobacteriales</taxon>
        <taxon>Flavobacteriaceae</taxon>
        <taxon>Flavobacterium</taxon>
    </lineage>
</organism>
<evidence type="ECO:0000313" key="6">
    <source>
        <dbReference type="Proteomes" id="UP001597138"/>
    </source>
</evidence>
<dbReference type="SUPFAM" id="SSF51161">
    <property type="entry name" value="Trimeric LpxA-like enzymes"/>
    <property type="match status" value="1"/>
</dbReference>
<dbReference type="Gene3D" id="2.160.10.10">
    <property type="entry name" value="Hexapeptide repeat proteins"/>
    <property type="match status" value="1"/>
</dbReference>
<evidence type="ECO:0000256" key="4">
    <source>
        <dbReference type="ARBA" id="ARBA00023315"/>
    </source>
</evidence>
<keyword evidence="3" id="KW-0677">Repeat</keyword>
<evidence type="ECO:0000313" key="5">
    <source>
        <dbReference type="EMBL" id="MFD1604436.1"/>
    </source>
</evidence>
<comment type="caution">
    <text evidence="5">The sequence shown here is derived from an EMBL/GenBank/DDBJ whole genome shotgun (WGS) entry which is preliminary data.</text>
</comment>
<evidence type="ECO:0000256" key="3">
    <source>
        <dbReference type="ARBA" id="ARBA00022737"/>
    </source>
</evidence>
<evidence type="ECO:0000256" key="2">
    <source>
        <dbReference type="ARBA" id="ARBA00022679"/>
    </source>
</evidence>
<protein>
    <submittedName>
        <fullName evidence="5">DapH/DapD/GlmU-related protein</fullName>
    </submittedName>
</protein>
<dbReference type="InterPro" id="IPR001451">
    <property type="entry name" value="Hexapep"/>
</dbReference>
<dbReference type="PANTHER" id="PTHR23416:SF23">
    <property type="entry name" value="ACETYLTRANSFERASE C18B11.09C-RELATED"/>
    <property type="match status" value="1"/>
</dbReference>
<dbReference type="PROSITE" id="PS00101">
    <property type="entry name" value="HEXAPEP_TRANSFERASES"/>
    <property type="match status" value="1"/>
</dbReference>
<keyword evidence="4" id="KW-0012">Acyltransferase</keyword>
<dbReference type="Pfam" id="PF00132">
    <property type="entry name" value="Hexapep"/>
    <property type="match status" value="1"/>
</dbReference>
<dbReference type="Pfam" id="PF14602">
    <property type="entry name" value="Hexapep_2"/>
    <property type="match status" value="1"/>
</dbReference>
<keyword evidence="6" id="KW-1185">Reference proteome</keyword>
<dbReference type="InterPro" id="IPR011004">
    <property type="entry name" value="Trimer_LpxA-like_sf"/>
</dbReference>
<name>A0ABW4HG68_9FLAO</name>
<proteinExistence type="inferred from homology"/>
<dbReference type="PANTHER" id="PTHR23416">
    <property type="entry name" value="SIALIC ACID SYNTHASE-RELATED"/>
    <property type="match status" value="1"/>
</dbReference>
<comment type="similarity">
    <text evidence="1">Belongs to the transferase hexapeptide repeat family.</text>
</comment>
<accession>A0ABW4HG68</accession>
<dbReference type="InterPro" id="IPR018357">
    <property type="entry name" value="Hexapep_transf_CS"/>
</dbReference>
<dbReference type="Proteomes" id="UP001597138">
    <property type="component" value="Unassembled WGS sequence"/>
</dbReference>
<dbReference type="EMBL" id="JBHUDZ010000016">
    <property type="protein sequence ID" value="MFD1604436.1"/>
    <property type="molecule type" value="Genomic_DNA"/>
</dbReference>
<dbReference type="InterPro" id="IPR051159">
    <property type="entry name" value="Hexapeptide_acetyltransf"/>
</dbReference>
<sequence length="190" mass="20441">MDSDKNTEDVFSRLLKGEIITPQDPEAHRLREAAYVTKELLLKMNNSSDPLEIRSILSQITGAPIHESTTIFTPIAINYGKNIKFGKNVFINFNCTILDLGGIIIDDNVLIAPNVNLISEAHPLEPENRQSLVPGLVHIKKNAWIGANATILSGVTIGENAIVAAGAAVVKDVPDNAIVGGIPAKTIKMV</sequence>
<gene>
    <name evidence="5" type="ORF">ACFSC2_16990</name>
</gene>
<reference evidence="6" key="1">
    <citation type="journal article" date="2019" name="Int. J. Syst. Evol. Microbiol.">
        <title>The Global Catalogue of Microorganisms (GCM) 10K type strain sequencing project: providing services to taxonomists for standard genome sequencing and annotation.</title>
        <authorList>
            <consortium name="The Broad Institute Genomics Platform"/>
            <consortium name="The Broad Institute Genome Sequencing Center for Infectious Disease"/>
            <person name="Wu L."/>
            <person name="Ma J."/>
        </authorList>
    </citation>
    <scope>NUCLEOTIDE SEQUENCE [LARGE SCALE GENOMIC DNA]</scope>
    <source>
        <strain evidence="6">CCUG 70865</strain>
    </source>
</reference>